<dbReference type="Proteomes" id="UP000182272">
    <property type="component" value="Chromosome I"/>
</dbReference>
<dbReference type="Pfam" id="PF03245">
    <property type="entry name" value="Phage_lysis"/>
    <property type="match status" value="1"/>
</dbReference>
<reference evidence="1 2" key="1">
    <citation type="submission" date="2016-10" db="EMBL/GenBank/DDBJ databases">
        <authorList>
            <person name="de Groot N.N."/>
        </authorList>
    </citation>
    <scope>NUCLEOTIDE SEQUENCE [LARGE SCALE GENOMIC DNA]</scope>
    <source>
        <strain evidence="1 2">LMG 2158</strain>
    </source>
</reference>
<name>A0A1H6PD70_9PSED</name>
<organism evidence="1 2">
    <name type="scientific">Pseudomonas asplenii</name>
    <dbReference type="NCBI Taxonomy" id="53407"/>
    <lineage>
        <taxon>Bacteria</taxon>
        <taxon>Pseudomonadati</taxon>
        <taxon>Pseudomonadota</taxon>
        <taxon>Gammaproteobacteria</taxon>
        <taxon>Pseudomonadales</taxon>
        <taxon>Pseudomonadaceae</taxon>
        <taxon>Pseudomonas</taxon>
    </lineage>
</organism>
<dbReference type="AlphaFoldDB" id="A0A1H6PD70"/>
<accession>A0A1H6PD70</accession>
<gene>
    <name evidence="1" type="ORF">SAMN05216581_5227</name>
</gene>
<evidence type="ECO:0000313" key="2">
    <source>
        <dbReference type="Proteomes" id="UP000182272"/>
    </source>
</evidence>
<sequence>MNEQVAKLLGCLVLALALIGAGAAAAWKWQANAYDKLLADQGAAYQADLSSIAAAGVEQARQALEQQQVAQQALADLDAKSTREKADALAQNELLRRLYGGSQADNGKLRADVAAGQRRLRIAGTCSVGTGGGNMPQATSATSLGDAVTVELAPATGRTVFDIRAGIVSDQAALKALQAYVKRVCPLPTQANE</sequence>
<dbReference type="EMBL" id="LT629972">
    <property type="protein sequence ID" value="SEI23586.1"/>
    <property type="molecule type" value="Genomic_DNA"/>
</dbReference>
<dbReference type="GO" id="GO:0044659">
    <property type="term" value="P:viral release from host cell by cytolysis"/>
    <property type="evidence" value="ECO:0007669"/>
    <property type="project" value="InterPro"/>
</dbReference>
<evidence type="ECO:0000313" key="1">
    <source>
        <dbReference type="EMBL" id="SEI23586.1"/>
    </source>
</evidence>
<dbReference type="RefSeq" id="WP_019360501.1">
    <property type="nucleotide sequence ID" value="NZ_LT629972.1"/>
</dbReference>
<dbReference type="InterPro" id="IPR004929">
    <property type="entry name" value="I-spanin"/>
</dbReference>
<proteinExistence type="predicted"/>
<protein>
    <submittedName>
        <fullName evidence="1">Prophage endopeptidase</fullName>
    </submittedName>
</protein>